<keyword evidence="5 9" id="KW-0812">Transmembrane</keyword>
<evidence type="ECO:0000313" key="12">
    <source>
        <dbReference type="Proteomes" id="UP001269267"/>
    </source>
</evidence>
<proteinExistence type="inferred from homology"/>
<keyword evidence="4 9" id="KW-1003">Cell membrane</keyword>
<feature type="transmembrane region" description="Helical" evidence="9">
    <location>
        <begin position="173"/>
        <end position="194"/>
    </location>
</feature>
<feature type="domain" description="ABC transmembrane type-2" evidence="10">
    <location>
        <begin position="23"/>
        <end position="250"/>
    </location>
</feature>
<evidence type="ECO:0000256" key="7">
    <source>
        <dbReference type="ARBA" id="ARBA00023047"/>
    </source>
</evidence>
<gene>
    <name evidence="11" type="ORF">QC815_13885</name>
</gene>
<evidence type="ECO:0000256" key="5">
    <source>
        <dbReference type="ARBA" id="ARBA00022692"/>
    </source>
</evidence>
<dbReference type="PANTHER" id="PTHR30413">
    <property type="entry name" value="INNER MEMBRANE TRANSPORT PERMEASE"/>
    <property type="match status" value="1"/>
</dbReference>
<dbReference type="InterPro" id="IPR013525">
    <property type="entry name" value="ABC2_TM"/>
</dbReference>
<sequence length="258" mass="29761">MNLALLYHLTRQDLVDRYAGSILGAAWTFIMPLVNILIFTLVFSRIMGMRLGELGVELGQYSYSVYLVIGVLAWNLFANTLSRVTHVYHDKAAIIGKVNISLFFLPLYILLSELVIYVIANGFFLIFLFSIGFEFSWHWLWWPLILVVQQTLAYSIGLIFATLSVFIRDIKQFVGVLTQLWFWLTPIVYVITILPENWKPLFILNPFYHVVNALRDALMLQTVPSLLPLISIMLIALIMLLAGMQLGRRLERDIRDFI</sequence>
<evidence type="ECO:0000256" key="2">
    <source>
        <dbReference type="ARBA" id="ARBA00007783"/>
    </source>
</evidence>
<feature type="transmembrane region" description="Helical" evidence="9">
    <location>
        <begin position="21"/>
        <end position="43"/>
    </location>
</feature>
<evidence type="ECO:0000256" key="8">
    <source>
        <dbReference type="ARBA" id="ARBA00023136"/>
    </source>
</evidence>
<keyword evidence="3 9" id="KW-0813">Transport</keyword>
<keyword evidence="7" id="KW-0762">Sugar transport</keyword>
<dbReference type="PROSITE" id="PS51012">
    <property type="entry name" value="ABC_TM2"/>
    <property type="match status" value="1"/>
</dbReference>
<evidence type="ECO:0000256" key="6">
    <source>
        <dbReference type="ARBA" id="ARBA00022989"/>
    </source>
</evidence>
<evidence type="ECO:0000313" key="11">
    <source>
        <dbReference type="EMBL" id="MDR5876006.1"/>
    </source>
</evidence>
<dbReference type="Proteomes" id="UP001269267">
    <property type="component" value="Unassembled WGS sequence"/>
</dbReference>
<keyword evidence="6 9" id="KW-1133">Transmembrane helix</keyword>
<dbReference type="Pfam" id="PF01061">
    <property type="entry name" value="ABC2_membrane"/>
    <property type="match status" value="1"/>
</dbReference>
<evidence type="ECO:0000256" key="9">
    <source>
        <dbReference type="RuleBase" id="RU361157"/>
    </source>
</evidence>
<evidence type="ECO:0000256" key="3">
    <source>
        <dbReference type="ARBA" id="ARBA00022448"/>
    </source>
</evidence>
<evidence type="ECO:0000256" key="1">
    <source>
        <dbReference type="ARBA" id="ARBA00004651"/>
    </source>
</evidence>
<dbReference type="InterPro" id="IPR047817">
    <property type="entry name" value="ABC2_TM_bact-type"/>
</dbReference>
<feature type="transmembrane region" description="Helical" evidence="9">
    <location>
        <begin position="226"/>
        <end position="246"/>
    </location>
</feature>
<evidence type="ECO:0000256" key="4">
    <source>
        <dbReference type="ARBA" id="ARBA00022475"/>
    </source>
</evidence>
<dbReference type="EMBL" id="JARWAI010000010">
    <property type="protein sequence ID" value="MDR5876006.1"/>
    <property type="molecule type" value="Genomic_DNA"/>
</dbReference>
<protein>
    <recommendedName>
        <fullName evidence="9">Transport permease protein</fullName>
    </recommendedName>
</protein>
<organism evidence="11 12">
    <name type="scientific">Vreelandella gomseomensis</name>
    <dbReference type="NCBI Taxonomy" id="370766"/>
    <lineage>
        <taxon>Bacteria</taxon>
        <taxon>Pseudomonadati</taxon>
        <taxon>Pseudomonadota</taxon>
        <taxon>Gammaproteobacteria</taxon>
        <taxon>Oceanospirillales</taxon>
        <taxon>Halomonadaceae</taxon>
        <taxon>Vreelandella</taxon>
    </lineage>
</organism>
<comment type="similarity">
    <text evidence="2 9">Belongs to the ABC-2 integral membrane protein family.</text>
</comment>
<keyword evidence="8 9" id="KW-0472">Membrane</keyword>
<feature type="transmembrane region" description="Helical" evidence="9">
    <location>
        <begin position="102"/>
        <end position="133"/>
    </location>
</feature>
<dbReference type="PANTHER" id="PTHR30413:SF10">
    <property type="entry name" value="CAPSULE POLYSACCHARIDE EXPORT INNER-MEMBRANE PROTEIN CTRC"/>
    <property type="match status" value="1"/>
</dbReference>
<reference evidence="11 12" key="1">
    <citation type="submission" date="2023-04" db="EMBL/GenBank/DDBJ databases">
        <title>A long-awaited taxogenomic arrangement of the family Halomonadaceae.</title>
        <authorList>
            <person name="De La Haba R."/>
            <person name="Chuvochina M."/>
            <person name="Wittouck S."/>
            <person name="Arahal D.R."/>
            <person name="Sanchez-Porro C."/>
            <person name="Hugenholtz P."/>
            <person name="Ventosa A."/>
        </authorList>
    </citation>
    <scope>NUCLEOTIDE SEQUENCE [LARGE SCALE GENOMIC DNA]</scope>
    <source>
        <strain evidence="11 12">DSM 18042</strain>
    </source>
</reference>
<keyword evidence="12" id="KW-1185">Reference proteome</keyword>
<name>A0ABU1GEW1_9GAMM</name>
<feature type="transmembrane region" description="Helical" evidence="9">
    <location>
        <begin position="63"/>
        <end position="81"/>
    </location>
</feature>
<evidence type="ECO:0000259" key="10">
    <source>
        <dbReference type="PROSITE" id="PS51012"/>
    </source>
</evidence>
<accession>A0ABU1GEW1</accession>
<dbReference type="RefSeq" id="WP_230447454.1">
    <property type="nucleotide sequence ID" value="NZ_JARWAI010000010.1"/>
</dbReference>
<comment type="subcellular location">
    <subcellularLocation>
        <location evidence="9">Cell inner membrane</location>
        <topology evidence="9">Multi-pass membrane protein</topology>
    </subcellularLocation>
    <subcellularLocation>
        <location evidence="1">Cell membrane</location>
        <topology evidence="1">Multi-pass membrane protein</topology>
    </subcellularLocation>
</comment>
<comment type="caution">
    <text evidence="11">The sequence shown here is derived from an EMBL/GenBank/DDBJ whole genome shotgun (WGS) entry which is preliminary data.</text>
</comment>
<keyword evidence="7" id="KW-0625">Polysaccharide transport</keyword>
<feature type="transmembrane region" description="Helical" evidence="9">
    <location>
        <begin position="139"/>
        <end position="166"/>
    </location>
</feature>